<dbReference type="SUPFAM" id="SSF54171">
    <property type="entry name" value="DNA-binding domain"/>
    <property type="match status" value="1"/>
</dbReference>
<dbReference type="Gene3D" id="1.20.5.2050">
    <property type="match status" value="2"/>
</dbReference>
<dbReference type="InterPro" id="IPR016177">
    <property type="entry name" value="DNA-bd_dom_sf"/>
</dbReference>
<dbReference type="PROSITE" id="PS51184">
    <property type="entry name" value="JMJC"/>
    <property type="match status" value="1"/>
</dbReference>
<evidence type="ECO:0000313" key="4">
    <source>
        <dbReference type="Proteomes" id="UP000186817"/>
    </source>
</evidence>
<dbReference type="GO" id="GO:0005634">
    <property type="term" value="C:nucleus"/>
    <property type="evidence" value="ECO:0007669"/>
    <property type="project" value="TreeGrafter"/>
</dbReference>
<dbReference type="SMART" id="SM00558">
    <property type="entry name" value="JmjC"/>
    <property type="match status" value="1"/>
</dbReference>
<keyword evidence="4" id="KW-1185">Reference proteome</keyword>
<evidence type="ECO:0000256" key="1">
    <source>
        <dbReference type="SAM" id="MobiDB-lite"/>
    </source>
</evidence>
<dbReference type="PANTHER" id="PTHR12480:SF22">
    <property type="entry name" value="JMJC DOMAIN-CONTAINING PROTEIN"/>
    <property type="match status" value="1"/>
</dbReference>
<evidence type="ECO:0000313" key="3">
    <source>
        <dbReference type="EMBL" id="OLQ13358.1"/>
    </source>
</evidence>
<dbReference type="Proteomes" id="UP000186817">
    <property type="component" value="Unassembled WGS sequence"/>
</dbReference>
<name>A0A1Q9F0Y1_SYMMI</name>
<dbReference type="Gene3D" id="2.60.120.650">
    <property type="entry name" value="Cupin"/>
    <property type="match status" value="1"/>
</dbReference>
<dbReference type="Pfam" id="PF02373">
    <property type="entry name" value="JmjC"/>
    <property type="match status" value="1"/>
</dbReference>
<evidence type="ECO:0000259" key="2">
    <source>
        <dbReference type="PROSITE" id="PS51184"/>
    </source>
</evidence>
<gene>
    <name evidence="3" type="ORF">AK812_SmicGene2601</name>
</gene>
<feature type="region of interest" description="Disordered" evidence="1">
    <location>
        <begin position="395"/>
        <end position="414"/>
    </location>
</feature>
<dbReference type="InterPro" id="IPR003347">
    <property type="entry name" value="JmjC_dom"/>
</dbReference>
<dbReference type="PANTHER" id="PTHR12480">
    <property type="entry name" value="ARGININE DEMETHYLASE AND LYSYL-HYDROXYLASE JMJD"/>
    <property type="match status" value="1"/>
</dbReference>
<reference evidence="3 4" key="1">
    <citation type="submission" date="2016-02" db="EMBL/GenBank/DDBJ databases">
        <title>Genome analysis of coral dinoflagellate symbionts highlights evolutionary adaptations to a symbiotic lifestyle.</title>
        <authorList>
            <person name="Aranda M."/>
            <person name="Li Y."/>
            <person name="Liew Y.J."/>
            <person name="Baumgarten S."/>
            <person name="Simakov O."/>
            <person name="Wilson M."/>
            <person name="Piel J."/>
            <person name="Ashoor H."/>
            <person name="Bougouffa S."/>
            <person name="Bajic V.B."/>
            <person name="Ryu T."/>
            <person name="Ravasi T."/>
            <person name="Bayer T."/>
            <person name="Micklem G."/>
            <person name="Kim H."/>
            <person name="Bhak J."/>
            <person name="Lajeunesse T.C."/>
            <person name="Voolstra C.R."/>
        </authorList>
    </citation>
    <scope>NUCLEOTIDE SEQUENCE [LARGE SCALE GENOMIC DNA]</scope>
    <source>
        <strain evidence="3 4">CCMP2467</strain>
    </source>
</reference>
<protein>
    <submittedName>
        <fullName evidence="3">F-box protein</fullName>
    </submittedName>
</protein>
<dbReference type="GO" id="GO:0003677">
    <property type="term" value="F:DNA binding"/>
    <property type="evidence" value="ECO:0007669"/>
    <property type="project" value="InterPro"/>
</dbReference>
<dbReference type="GO" id="GO:0106140">
    <property type="term" value="F:P-TEFb complex binding"/>
    <property type="evidence" value="ECO:0007669"/>
    <property type="project" value="TreeGrafter"/>
</dbReference>
<dbReference type="SUPFAM" id="SSF51197">
    <property type="entry name" value="Clavaminate synthase-like"/>
    <property type="match status" value="1"/>
</dbReference>
<dbReference type="AlphaFoldDB" id="A0A1Q9F0Y1"/>
<dbReference type="GO" id="GO:0033749">
    <property type="term" value="F:histone H4R3 demethylase activity"/>
    <property type="evidence" value="ECO:0007669"/>
    <property type="project" value="TreeGrafter"/>
</dbReference>
<feature type="domain" description="JmjC" evidence="2">
    <location>
        <begin position="1079"/>
        <end position="1245"/>
    </location>
</feature>
<dbReference type="OrthoDB" id="423214at2759"/>
<dbReference type="GO" id="GO:0005737">
    <property type="term" value="C:cytoplasm"/>
    <property type="evidence" value="ECO:0007669"/>
    <property type="project" value="TreeGrafter"/>
</dbReference>
<dbReference type="InterPro" id="IPR050910">
    <property type="entry name" value="JMJD6_ArgDemeth/LysHydrox"/>
</dbReference>
<dbReference type="EMBL" id="LSRX01000029">
    <property type="protein sequence ID" value="OLQ13358.1"/>
    <property type="molecule type" value="Genomic_DNA"/>
</dbReference>
<sequence>MPAVLAVSPYVAYMIIAGLSLPMTPQEALRLLRSREEMGSLADDGLCLYIGAWEYDADDWTAGGAAWSQGLSQDLKPGIWFINFVTGFLNHHLISTYWEKADSADQSYLRRLAAVVASWIAYGPPGRIPTVEELQLLTKFIHKMDGGLLPSRLSDVLCEMKRRLQSLPRPADEAWNEAEKRLQRNYRKLHRRCRQSDADTAAVAADHDLVDEDVQEEALQVREADDAGSPCTSAQSDQGLVLFRKMNEWGFLDGEQKLERLQQAEVVSRRSRKNLSQEELADVLNTAAACLAAPRRHARLQDVGATYEAEVRAAPDSQDPTVDLQKRIRSLLLQALHVWQMNQFDCQAIEHVLDCVQQKISKFENKVGEIQGAAAGKAWLKIKQMVDELLLPVETPSNPPHAKSKRKAHAEAGPKVNVRLERQSGIQNISWVVQKAAWKCERSKRRGGIRTSKSRLFPISKFLEEGLGEEAAVEAALREAKAFREELVRQGKLKPPMPKGPSSTVRGVSFYKALQKWAVRLYHPVEKKGVHIGYFDAKEEAEAKAREMARQYGIRAEYEVRPAKRSRAEVKAELETAWELKTTRHSLSDAALDRENSFTAYDTTPCAPEYQRWISTYWEKADSADQSYLRRLAAVVASWIAYGPPGRIPTVEEFQLLTKFIHKMDGGLLPSRLSDVLCEMKRRLQSLPRPADEAWNEAEKRLQENYRKLHRRCRQSEVYTVVVAADHDIVDEDVQEEALQVREADDAGSPCTSAQSDQGLVLFRKMNEWGFLDSEQKLERLQQAEVVSRRSRKNLSQEELADVLNTAAACLAAPRRHARLQDVGATYEAEVRAAPDSQDPTVDLQKRIRSLLLHALRMWQMNQFDCEAIEHVLDCVQRKITKFENKVGEIQCAAAGKAWLKIKQMIDELLLRAEARSKPHAKAPKFRVILERQSGIQNITWNEKKAGWQCQLGSNKKQGFVRKARLFNASKFLEQGLGEEAAVEAALQEAKAYRKELVRQGKLKPPKPKNPRSTVRGVQFDNSRKKWQVQFFHPVQKKKRVFGGYFLAQEQAEAKARELARQLGVRPEYEVRPAKRGRAESKLGTENNQVPFAQCMVKEELGESHELVRSLRWLYIGEVGSGTSAHADPLASHGWMWLAAGRKDWRFVNWKAKGARQRCEAVPEGAPKDLFESSSCPELAAWLQKNEATHEAWFGELSTGELMFVPSAILHSVRNRGTRSSIAVSHNFVDSTCVDAVLECLQQALSMLLEAATQTEHPLTGKGEECSSLPS</sequence>
<organism evidence="3 4">
    <name type="scientific">Symbiodinium microadriaticum</name>
    <name type="common">Dinoflagellate</name>
    <name type="synonym">Zooxanthella microadriatica</name>
    <dbReference type="NCBI Taxonomy" id="2951"/>
    <lineage>
        <taxon>Eukaryota</taxon>
        <taxon>Sar</taxon>
        <taxon>Alveolata</taxon>
        <taxon>Dinophyceae</taxon>
        <taxon>Suessiales</taxon>
        <taxon>Symbiodiniaceae</taxon>
        <taxon>Symbiodinium</taxon>
    </lineage>
</organism>
<accession>A0A1Q9F0Y1</accession>
<comment type="caution">
    <text evidence="3">The sequence shown here is derived from an EMBL/GenBank/DDBJ whole genome shotgun (WGS) entry which is preliminary data.</text>
</comment>
<proteinExistence type="predicted"/>